<dbReference type="Proteomes" id="UP000719766">
    <property type="component" value="Unassembled WGS sequence"/>
</dbReference>
<accession>A0A9P7ANT0</accession>
<proteinExistence type="predicted"/>
<dbReference type="EMBL" id="JABBWE010000031">
    <property type="protein sequence ID" value="KAG1793291.1"/>
    <property type="molecule type" value="Genomic_DNA"/>
</dbReference>
<comment type="caution">
    <text evidence="1">The sequence shown here is derived from an EMBL/GenBank/DDBJ whole genome shotgun (WGS) entry which is preliminary data.</text>
</comment>
<name>A0A9P7ANT0_9AGAM</name>
<gene>
    <name evidence="1" type="ORF">HD556DRAFT_1238057</name>
</gene>
<sequence>MACGHGYLTGQFVQDHELKFSSLDDCIALYERASYNANNSEGPFFNSRIWGQPSAHFGVRSTRSSGGPYPTTKEKFTPIFSQKIQNNWIQFLGPVAYKDPRTMTELRLPWVCARDWILQQKLRCFSSGLTPFQFCNNLVALGICDPPTPAEMGTWIAGNRMLGAFQGLKILGFNIDPRGPSFGQTAFQCFHSHLEQRLHPSDKLDLAFSTIFSEHLLCKIARFSGMFKKSEGTSLLSLAENESCEGWRSGENINDKSGQLFPIPFAQDREVIDQLVASAED</sequence>
<dbReference type="OrthoDB" id="3064439at2759"/>
<dbReference type="AlphaFoldDB" id="A0A9P7ANT0"/>
<evidence type="ECO:0000313" key="2">
    <source>
        <dbReference type="Proteomes" id="UP000719766"/>
    </source>
</evidence>
<dbReference type="GeneID" id="64591711"/>
<keyword evidence="2" id="KW-1185">Reference proteome</keyword>
<organism evidence="1 2">
    <name type="scientific">Suillus plorans</name>
    <dbReference type="NCBI Taxonomy" id="116603"/>
    <lineage>
        <taxon>Eukaryota</taxon>
        <taxon>Fungi</taxon>
        <taxon>Dikarya</taxon>
        <taxon>Basidiomycota</taxon>
        <taxon>Agaricomycotina</taxon>
        <taxon>Agaricomycetes</taxon>
        <taxon>Agaricomycetidae</taxon>
        <taxon>Boletales</taxon>
        <taxon>Suillineae</taxon>
        <taxon>Suillaceae</taxon>
        <taxon>Suillus</taxon>
    </lineage>
</organism>
<reference evidence="1" key="1">
    <citation type="journal article" date="2020" name="New Phytol.">
        <title>Comparative genomics reveals dynamic genome evolution in host specialist ectomycorrhizal fungi.</title>
        <authorList>
            <person name="Lofgren L.A."/>
            <person name="Nguyen N.H."/>
            <person name="Vilgalys R."/>
            <person name="Ruytinx J."/>
            <person name="Liao H.L."/>
            <person name="Branco S."/>
            <person name="Kuo A."/>
            <person name="LaButti K."/>
            <person name="Lipzen A."/>
            <person name="Andreopoulos W."/>
            <person name="Pangilinan J."/>
            <person name="Riley R."/>
            <person name="Hundley H."/>
            <person name="Na H."/>
            <person name="Barry K."/>
            <person name="Grigoriev I.V."/>
            <person name="Stajich J.E."/>
            <person name="Kennedy P.G."/>
        </authorList>
    </citation>
    <scope>NUCLEOTIDE SEQUENCE</scope>
    <source>
        <strain evidence="1">S12</strain>
    </source>
</reference>
<evidence type="ECO:0000313" key="1">
    <source>
        <dbReference type="EMBL" id="KAG1793291.1"/>
    </source>
</evidence>
<protein>
    <submittedName>
        <fullName evidence="1">Uncharacterized protein</fullName>
    </submittedName>
</protein>
<dbReference type="RefSeq" id="XP_041159747.1">
    <property type="nucleotide sequence ID" value="XM_041297947.1"/>
</dbReference>